<sequence length="862" mass="102700">MRMTDTENTVYVPLWHKVDNLIKDVQLNSAIFELYYLRFRVPTKDELQEANRTESVELIKTVLSKQDSYIPLYDAYTTNVYVVQKRNVYIRVVHHDYRFPDELILKSVAEVKNKKLKRLAKHPELENDKVFMRSIRKIDLLTEFMGQFDLTVLYDTYLNVFYRYAPEIGNATYTCIRRSFIPHKGHLKPYYTKDEVLKLGMNMELIKIPEKLSYVDFKDRLSQNDYKSICVKIQENDVSSDILVQHQNYIVENNMVGLIQYYTIQGSYFMNQYLRGMTKYEYRNDYLEENIASVWNLVLNAPPFDNDYILYRFVSTDDYLKGIKINDIYQDKGFMSTTRDPFYRNDLYKFGFILIKIKIPKNIKGVGLCLETMSHFPSEEEIILPPLTKLRLLSKDDDCEYHHPDELFASNVKTRYEFEWVGNSEVKFDKRPDLPSDMSTQVVDFLEIRKVKTMTVKEKIDYVMNSYFDPMNRIRCTIGENTFYVVGEWYDSTGAYADMYSIKTSDGFSMYSLYKGYMLFMIEIGEIEGQAQIRVNYYTKYSRLDRRSILGDDNFIKFISSIAHYFEIPNVVVYADYMSCDSLTKQSFANSQINPESVDKKRRVVSRTLTSYSKKQRKTHKREQKSKTLLNLIVDSEADNNNTHMIEEKGKTQRTYMKLPDKPSKSANLKKRTDESQEIHDRNGEKDSEKHLEQTAIDPDEFTGGSYCVDFYRYLKYDEKRYQSESNSTLNAELQPMFSYYDLDGLKQITPSKVLRKEDRDEIYQIYTKNYLLEMPPEKDTLADLYIWMIENKCYLMDIYIKKMDRVYRRDNPFKKGMYILDAMAYLYNRRYVQTYSRYIKMMIDEEHQLLDVPKNEYRIRR</sequence>
<accession>A0A5K0UA89</accession>
<gene>
    <name evidence="2" type="ORF">YASMINEVIRUS_875</name>
</gene>
<dbReference type="Proteomes" id="UP000594342">
    <property type="component" value="Unassembled WGS sequence"/>
</dbReference>
<evidence type="ECO:0000313" key="3">
    <source>
        <dbReference type="Proteomes" id="UP000594342"/>
    </source>
</evidence>
<name>A0A5K0UA89_9VIRU</name>
<dbReference type="Gene3D" id="3.90.176.10">
    <property type="entry name" value="Toxin ADP-ribosyltransferase, Chain A, domain 1"/>
    <property type="match status" value="1"/>
</dbReference>
<dbReference type="PROSITE" id="PS51996">
    <property type="entry name" value="TR_MART"/>
    <property type="match status" value="1"/>
</dbReference>
<keyword evidence="3" id="KW-1185">Reference proteome</keyword>
<organism evidence="2 3">
    <name type="scientific">Yasminevirus sp. GU-2018</name>
    <dbReference type="NCBI Taxonomy" id="2420051"/>
    <lineage>
        <taxon>Viruses</taxon>
        <taxon>Varidnaviria</taxon>
        <taxon>Bamfordvirae</taxon>
        <taxon>Nucleocytoviricota</taxon>
        <taxon>Megaviricetes</taxon>
        <taxon>Imitervirales</taxon>
        <taxon>Mimiviridae</taxon>
        <taxon>Klosneuvirinae</taxon>
        <taxon>Yasminevirus</taxon>
        <taxon>Yasminevirus saudimassiliense</taxon>
    </lineage>
</organism>
<dbReference type="SUPFAM" id="SSF56399">
    <property type="entry name" value="ADP-ribosylation"/>
    <property type="match status" value="1"/>
</dbReference>
<evidence type="ECO:0000256" key="1">
    <source>
        <dbReference type="SAM" id="MobiDB-lite"/>
    </source>
</evidence>
<proteinExistence type="predicted"/>
<reference evidence="2 3" key="1">
    <citation type="submission" date="2018-10" db="EMBL/GenBank/DDBJ databases">
        <authorList>
            <consortium name="IHU Genomes"/>
        </authorList>
    </citation>
    <scope>NUCLEOTIDE SEQUENCE [LARGE SCALE GENOMIC DNA]</scope>
    <source>
        <strain evidence="2 3">A1</strain>
    </source>
</reference>
<dbReference type="EMBL" id="UPSH01000001">
    <property type="protein sequence ID" value="VBB18412.1"/>
    <property type="molecule type" value="Genomic_DNA"/>
</dbReference>
<evidence type="ECO:0000313" key="2">
    <source>
        <dbReference type="EMBL" id="VBB18412.1"/>
    </source>
</evidence>
<comment type="caution">
    <text evidence="2">The sequence shown here is derived from an EMBL/GenBank/DDBJ whole genome shotgun (WGS) entry which is preliminary data.</text>
</comment>
<feature type="region of interest" description="Disordered" evidence="1">
    <location>
        <begin position="641"/>
        <end position="696"/>
    </location>
</feature>
<keyword evidence="2" id="KW-0808">Transferase</keyword>
<protein>
    <submittedName>
        <fullName evidence="2">ADP-ribosyltransferase exoenzyme domain protein</fullName>
    </submittedName>
</protein>
<feature type="compositionally biased region" description="Basic and acidic residues" evidence="1">
    <location>
        <begin position="671"/>
        <end position="693"/>
    </location>
</feature>
<dbReference type="GO" id="GO:0016740">
    <property type="term" value="F:transferase activity"/>
    <property type="evidence" value="ECO:0007669"/>
    <property type="project" value="UniProtKB-KW"/>
</dbReference>